<protein>
    <submittedName>
        <fullName evidence="2">Uncharacterized protein</fullName>
    </submittedName>
</protein>
<keyword evidence="3" id="KW-1185">Reference proteome</keyword>
<comment type="caution">
    <text evidence="2">The sequence shown here is derived from an EMBL/GenBank/DDBJ whole genome shotgun (WGS) entry which is preliminary data.</text>
</comment>
<feature type="coiled-coil region" evidence="1">
    <location>
        <begin position="20"/>
        <end position="47"/>
    </location>
</feature>
<proteinExistence type="predicted"/>
<evidence type="ECO:0000313" key="3">
    <source>
        <dbReference type="Proteomes" id="UP000608450"/>
    </source>
</evidence>
<sequence length="88" mass="9932">MKSHADYEIEYATRSGHDALSNARATLERALAELDRYITRYEDAEDIKDKANVLNWALGHLATYVPNNVRLDIIATAQAELMRARAAQ</sequence>
<keyword evidence="1" id="KW-0175">Coiled coil</keyword>
<reference evidence="2 3" key="1">
    <citation type="submission" date="2020-11" db="EMBL/GenBank/DDBJ databases">
        <title>Enhanced detection system for hospital associated transmission using whole genome sequencing surveillance.</title>
        <authorList>
            <person name="Harrison L.H."/>
            <person name="Van Tyne D."/>
            <person name="Marsh J.W."/>
            <person name="Griffith M.P."/>
            <person name="Snyder D.J."/>
            <person name="Cooper V.S."/>
            <person name="Mustapha M."/>
        </authorList>
    </citation>
    <scope>NUCLEOTIDE SEQUENCE [LARGE SCALE GENOMIC DNA]</scope>
    <source>
        <strain evidence="2 3">PSA00705</strain>
    </source>
</reference>
<evidence type="ECO:0000313" key="2">
    <source>
        <dbReference type="EMBL" id="MBG6286136.1"/>
    </source>
</evidence>
<evidence type="ECO:0000256" key="1">
    <source>
        <dbReference type="SAM" id="Coils"/>
    </source>
</evidence>
<dbReference type="RefSeq" id="WP_031688317.1">
    <property type="nucleotide sequence ID" value="NZ_JADTFC010000002.1"/>
</dbReference>
<organism evidence="2 3">
    <name type="scientific">Pseudomonas nitroreducens</name>
    <dbReference type="NCBI Taxonomy" id="46680"/>
    <lineage>
        <taxon>Bacteria</taxon>
        <taxon>Pseudomonadati</taxon>
        <taxon>Pseudomonadota</taxon>
        <taxon>Gammaproteobacteria</taxon>
        <taxon>Pseudomonadales</taxon>
        <taxon>Pseudomonadaceae</taxon>
        <taxon>Pseudomonas</taxon>
    </lineage>
</organism>
<accession>A0ABS0KDJ2</accession>
<name>A0ABS0KDJ2_PSENT</name>
<dbReference type="Proteomes" id="UP000608450">
    <property type="component" value="Unassembled WGS sequence"/>
</dbReference>
<dbReference type="EMBL" id="JADTFC010000002">
    <property type="protein sequence ID" value="MBG6286136.1"/>
    <property type="molecule type" value="Genomic_DNA"/>
</dbReference>
<gene>
    <name evidence="2" type="ORF">I5I61_01640</name>
</gene>